<feature type="transmembrane region" description="Helical" evidence="1">
    <location>
        <begin position="110"/>
        <end position="128"/>
    </location>
</feature>
<dbReference type="Proteomes" id="UP000738126">
    <property type="component" value="Unassembled WGS sequence"/>
</dbReference>
<keyword evidence="1" id="KW-1133">Transmembrane helix</keyword>
<dbReference type="PANTHER" id="PTHR35867">
    <property type="entry name" value="PROTEIN RSEC"/>
    <property type="match status" value="1"/>
</dbReference>
<comment type="caution">
    <text evidence="2">The sequence shown here is derived from an EMBL/GenBank/DDBJ whole genome shotgun (WGS) entry which is preliminary data.</text>
</comment>
<keyword evidence="3" id="KW-1185">Reference proteome</keyword>
<dbReference type="Pfam" id="PF04246">
    <property type="entry name" value="RseC_MucC"/>
    <property type="match status" value="1"/>
</dbReference>
<sequence>MSEECLEREAVVAEVAGDRARVVADRPSFCGACKAQGACGAQLLDRGRGRQGVWVDNAVGARPGEAVLVGIGPGALLGAAATAYLLPLAGLIGGVVAADAALAASTPATAGAAAGGLGLGLLAARTVTRRWRGLHRLRIERRASPDVPATPSPSNKKG</sequence>
<proteinExistence type="predicted"/>
<dbReference type="PANTHER" id="PTHR35867:SF1">
    <property type="entry name" value="PROTEIN RSEC"/>
    <property type="match status" value="1"/>
</dbReference>
<dbReference type="EMBL" id="NRSH01000017">
    <property type="protein sequence ID" value="MBK1725954.1"/>
    <property type="molecule type" value="Genomic_DNA"/>
</dbReference>
<keyword evidence="1" id="KW-0472">Membrane</keyword>
<accession>A0ABS1E558</accession>
<evidence type="ECO:0000256" key="1">
    <source>
        <dbReference type="SAM" id="Phobius"/>
    </source>
</evidence>
<dbReference type="InterPro" id="IPR007359">
    <property type="entry name" value="SigmaE_reg_RseC_MucC"/>
</dbReference>
<protein>
    <recommendedName>
        <fullName evidence="4">Positive regulator of sigma E, RseC/MucC</fullName>
    </recommendedName>
</protein>
<keyword evidence="1" id="KW-0812">Transmembrane</keyword>
<name>A0ABS1E558_9GAMM</name>
<evidence type="ECO:0000313" key="3">
    <source>
        <dbReference type="Proteomes" id="UP000738126"/>
    </source>
</evidence>
<evidence type="ECO:0000313" key="2">
    <source>
        <dbReference type="EMBL" id="MBK1725954.1"/>
    </source>
</evidence>
<evidence type="ECO:0008006" key="4">
    <source>
        <dbReference type="Google" id="ProtNLM"/>
    </source>
</evidence>
<dbReference type="RefSeq" id="WP_200256580.1">
    <property type="nucleotide sequence ID" value="NZ_NRSH01000017.1"/>
</dbReference>
<organism evidence="2 3">
    <name type="scientific">Halorhodospira neutriphila</name>
    <dbReference type="NCBI Taxonomy" id="168379"/>
    <lineage>
        <taxon>Bacteria</taxon>
        <taxon>Pseudomonadati</taxon>
        <taxon>Pseudomonadota</taxon>
        <taxon>Gammaproteobacteria</taxon>
        <taxon>Chromatiales</taxon>
        <taxon>Ectothiorhodospiraceae</taxon>
        <taxon>Halorhodospira</taxon>
    </lineage>
</organism>
<gene>
    <name evidence="2" type="ORF">CKO13_02750</name>
</gene>
<reference evidence="2 3" key="1">
    <citation type="journal article" date="2020" name="Microorganisms">
        <title>Osmotic Adaptation and Compatible Solute Biosynthesis of Phototrophic Bacteria as Revealed from Genome Analyses.</title>
        <authorList>
            <person name="Imhoff J.F."/>
            <person name="Rahn T."/>
            <person name="Kunzel S."/>
            <person name="Keller A."/>
            <person name="Neulinger S.C."/>
        </authorList>
    </citation>
    <scope>NUCLEOTIDE SEQUENCE [LARGE SCALE GENOMIC DNA]</scope>
    <source>
        <strain evidence="2 3">DSM 15116</strain>
    </source>
</reference>